<comment type="similarity">
    <text evidence="5">Belongs to the Rap family.</text>
</comment>
<dbReference type="Gene3D" id="1.25.40.10">
    <property type="entry name" value="Tetratricopeptide repeat domain"/>
    <property type="match status" value="2"/>
</dbReference>
<evidence type="ECO:0000256" key="2">
    <source>
        <dbReference type="ARBA" id="ARBA00022490"/>
    </source>
</evidence>
<name>A0ABS8PRR3_9BACT</name>
<dbReference type="PANTHER" id="PTHR46630">
    <property type="entry name" value="TETRATRICOPEPTIDE REPEAT PROTEIN 29"/>
    <property type="match status" value="1"/>
</dbReference>
<dbReference type="InterPro" id="IPR011990">
    <property type="entry name" value="TPR-like_helical_dom_sf"/>
</dbReference>
<organism evidence="9 10">
    <name type="scientific">Niabella pedocola</name>
    <dbReference type="NCBI Taxonomy" id="1752077"/>
    <lineage>
        <taxon>Bacteria</taxon>
        <taxon>Pseudomonadati</taxon>
        <taxon>Bacteroidota</taxon>
        <taxon>Chitinophagia</taxon>
        <taxon>Chitinophagales</taxon>
        <taxon>Chitinophagaceae</taxon>
        <taxon>Niabella</taxon>
    </lineage>
</organism>
<keyword evidence="6" id="KW-0175">Coiled coil</keyword>
<dbReference type="SUPFAM" id="SSF48452">
    <property type="entry name" value="TPR-like"/>
    <property type="match status" value="1"/>
</dbReference>
<proteinExistence type="inferred from homology"/>
<feature type="coiled-coil region" evidence="6">
    <location>
        <begin position="429"/>
        <end position="470"/>
    </location>
</feature>
<dbReference type="EMBL" id="JAJNEC010000005">
    <property type="protein sequence ID" value="MCD2423776.1"/>
    <property type="molecule type" value="Genomic_DNA"/>
</dbReference>
<keyword evidence="7" id="KW-1133">Transmembrane helix</keyword>
<keyword evidence="7" id="KW-0812">Transmembrane</keyword>
<evidence type="ECO:0000256" key="3">
    <source>
        <dbReference type="ARBA" id="ARBA00022737"/>
    </source>
</evidence>
<keyword evidence="4" id="KW-0802">TPR repeat</keyword>
<evidence type="ECO:0000256" key="6">
    <source>
        <dbReference type="SAM" id="Coils"/>
    </source>
</evidence>
<dbReference type="PANTHER" id="PTHR46630:SF1">
    <property type="entry name" value="TETRATRICOPEPTIDE REPEAT PROTEIN 29"/>
    <property type="match status" value="1"/>
</dbReference>
<gene>
    <name evidence="9" type="ORF">LQ567_13455</name>
</gene>
<keyword evidence="7" id="KW-0472">Membrane</keyword>
<feature type="transmembrane region" description="Helical" evidence="7">
    <location>
        <begin position="399"/>
        <end position="418"/>
    </location>
</feature>
<comment type="caution">
    <text evidence="9">The sequence shown here is derived from an EMBL/GenBank/DDBJ whole genome shotgun (WGS) entry which is preliminary data.</text>
</comment>
<keyword evidence="3" id="KW-0677">Repeat</keyword>
<feature type="chain" id="PRO_5046779869" evidence="8">
    <location>
        <begin position="19"/>
        <end position="579"/>
    </location>
</feature>
<dbReference type="RefSeq" id="WP_231005034.1">
    <property type="nucleotide sequence ID" value="NZ_JAJNEC010000005.1"/>
</dbReference>
<dbReference type="InterPro" id="IPR051476">
    <property type="entry name" value="Bac_ResReg_Asp_Phosphatase"/>
</dbReference>
<comment type="subcellular location">
    <subcellularLocation>
        <location evidence="1">Cytoplasm</location>
    </subcellularLocation>
</comment>
<dbReference type="Proteomes" id="UP001199816">
    <property type="component" value="Unassembled WGS sequence"/>
</dbReference>
<evidence type="ECO:0000256" key="7">
    <source>
        <dbReference type="SAM" id="Phobius"/>
    </source>
</evidence>
<evidence type="ECO:0000256" key="4">
    <source>
        <dbReference type="ARBA" id="ARBA00022803"/>
    </source>
</evidence>
<keyword evidence="10" id="KW-1185">Reference proteome</keyword>
<accession>A0ABS8PRR3</accession>
<evidence type="ECO:0000256" key="8">
    <source>
        <dbReference type="SAM" id="SignalP"/>
    </source>
</evidence>
<reference evidence="9 10" key="1">
    <citation type="submission" date="2021-11" db="EMBL/GenBank/DDBJ databases">
        <title>Genomic of Niabella pedocola.</title>
        <authorList>
            <person name="Wu T."/>
        </authorList>
    </citation>
    <scope>NUCLEOTIDE SEQUENCE [LARGE SCALE GENOMIC DNA]</scope>
    <source>
        <strain evidence="9 10">JCM 31011</strain>
    </source>
</reference>
<evidence type="ECO:0000313" key="10">
    <source>
        <dbReference type="Proteomes" id="UP001199816"/>
    </source>
</evidence>
<sequence length="579" mass="67384">MKLLFCLCLIAICPPSAAQDTDIIPYLEAWKVSNRSQSYRAQVFFDSLRIHKSEIIYRKKYLDHIAKLRQYLQHNPNRRLEVRLMMFEIMAGREYQIENRYYTTIDEAIKKAYPLRDDQLNAELYSIRADIPPAPETHLLYNLKAIEIQRRIGFEHFPYVQNRFFGVSYVLYGQGDYIQAIAYGRQCLKKWELDTAHRDPRVFIFQCDILGAAYKKLNQFDSVRKYYNRILQALNQEPDQKVASLWRGIALGNIGQTYTKELRFSEALPLLTEYLQNSLAYPDSLNIAMAQNAFASFYFQQKRYDQALLAARQAWQIANRQHIYAELTTSADLLSAICRQTGQADSAFYYHERSDSFKEITRERIKKRELSVVNAQIAFDNLRYSLVLTQSLANKEKSIRNAVLAGIVLLTVIALLLYNRKRVKDQYQMRVMALKHDAAKRDIQEAREKISVFTNNLIEKNELIRNLEQQLANTRPAGSEISEQLLNYPLLTEEGWEQFRKAFTKVYPAFFNNLRRNIDNLTPAMERLAALVFLQLTNYQIANTLGISKDSVARSKRRLRTGLTLAAEQSLEDYIGTLA</sequence>
<evidence type="ECO:0000313" key="9">
    <source>
        <dbReference type="EMBL" id="MCD2423776.1"/>
    </source>
</evidence>
<evidence type="ECO:0000256" key="1">
    <source>
        <dbReference type="ARBA" id="ARBA00004496"/>
    </source>
</evidence>
<evidence type="ECO:0000256" key="5">
    <source>
        <dbReference type="ARBA" id="ARBA00038253"/>
    </source>
</evidence>
<feature type="signal peptide" evidence="8">
    <location>
        <begin position="1"/>
        <end position="18"/>
    </location>
</feature>
<keyword evidence="8" id="KW-0732">Signal</keyword>
<protein>
    <submittedName>
        <fullName evidence="9">Tetratricopeptide repeat protein</fullName>
    </submittedName>
</protein>
<keyword evidence="2" id="KW-0963">Cytoplasm</keyword>